<dbReference type="RefSeq" id="WP_098061942.1">
    <property type="nucleotide sequence ID" value="NZ_PDEP01000005.1"/>
</dbReference>
<feature type="signal peptide" evidence="1">
    <location>
        <begin position="1"/>
        <end position="22"/>
    </location>
</feature>
<dbReference type="Proteomes" id="UP000221024">
    <property type="component" value="Unassembled WGS sequence"/>
</dbReference>
<gene>
    <name evidence="2" type="ORF">CRI93_07160</name>
</gene>
<evidence type="ECO:0000313" key="3">
    <source>
        <dbReference type="Proteomes" id="UP000221024"/>
    </source>
</evidence>
<name>A0A2H3P808_9BACT</name>
<dbReference type="AlphaFoldDB" id="A0A2H3P808"/>
<organism evidence="2 3">
    <name type="scientific">Longimonas halophila</name>
    <dbReference type="NCBI Taxonomy" id="1469170"/>
    <lineage>
        <taxon>Bacteria</taxon>
        <taxon>Pseudomonadati</taxon>
        <taxon>Rhodothermota</taxon>
        <taxon>Rhodothermia</taxon>
        <taxon>Rhodothermales</taxon>
        <taxon>Salisaetaceae</taxon>
        <taxon>Longimonas</taxon>
    </lineage>
</organism>
<protein>
    <recommendedName>
        <fullName evidence="4">Lipid/polyisoprenoid-binding YceI-like domain-containing protein</fullName>
    </recommendedName>
</protein>
<comment type="caution">
    <text evidence="2">The sequence shown here is derived from an EMBL/GenBank/DDBJ whole genome shotgun (WGS) entry which is preliminary data.</text>
</comment>
<keyword evidence="3" id="KW-1185">Reference proteome</keyword>
<evidence type="ECO:0000313" key="2">
    <source>
        <dbReference type="EMBL" id="PEN07755.1"/>
    </source>
</evidence>
<feature type="chain" id="PRO_5013716012" description="Lipid/polyisoprenoid-binding YceI-like domain-containing protein" evidence="1">
    <location>
        <begin position="23"/>
        <end position="199"/>
    </location>
</feature>
<dbReference type="EMBL" id="PDEP01000005">
    <property type="protein sequence ID" value="PEN07755.1"/>
    <property type="molecule type" value="Genomic_DNA"/>
</dbReference>
<accession>A0A2H3P808</accession>
<keyword evidence="1" id="KW-0732">Signal</keyword>
<sequence length="199" mass="21280">MMRFSYGTLSALLIATLFLVGCDDTGTGTEDTIVIGTDADPVEFEFEFEPFSADDVTDGTLTLTSTNSDNLDSQIQGIVGTGRSDVVSARIRSVRLERLTGNFGAETGGRLGAQPKVFSYLGSARVYYGTNTSAQPVAERRPISDEPEVTLDLLQQDITPIVQNGSSPLTLELEVNDPSLIGTGDDVEITVSYRIEVSG</sequence>
<dbReference type="PROSITE" id="PS51257">
    <property type="entry name" value="PROKAR_LIPOPROTEIN"/>
    <property type="match status" value="1"/>
</dbReference>
<evidence type="ECO:0000256" key="1">
    <source>
        <dbReference type="SAM" id="SignalP"/>
    </source>
</evidence>
<dbReference type="OrthoDB" id="9876580at2"/>
<proteinExistence type="predicted"/>
<evidence type="ECO:0008006" key="4">
    <source>
        <dbReference type="Google" id="ProtNLM"/>
    </source>
</evidence>
<reference evidence="2 3" key="1">
    <citation type="submission" date="2017-10" db="EMBL/GenBank/DDBJ databases">
        <title>Draft genome of Longimonas halophila.</title>
        <authorList>
            <person name="Goh K.M."/>
            <person name="Shamsir M.S."/>
            <person name="Lim S.W."/>
        </authorList>
    </citation>
    <scope>NUCLEOTIDE SEQUENCE [LARGE SCALE GENOMIC DNA]</scope>
    <source>
        <strain evidence="2 3">KCTC 42399</strain>
    </source>
</reference>